<organism evidence="2 3">
    <name type="scientific">Brachionus plicatilis</name>
    <name type="common">Marine rotifer</name>
    <name type="synonym">Brachionus muelleri</name>
    <dbReference type="NCBI Taxonomy" id="10195"/>
    <lineage>
        <taxon>Eukaryota</taxon>
        <taxon>Metazoa</taxon>
        <taxon>Spiralia</taxon>
        <taxon>Gnathifera</taxon>
        <taxon>Rotifera</taxon>
        <taxon>Eurotatoria</taxon>
        <taxon>Monogononta</taxon>
        <taxon>Pseudotrocha</taxon>
        <taxon>Ploima</taxon>
        <taxon>Brachionidae</taxon>
        <taxon>Brachionus</taxon>
    </lineage>
</organism>
<sequence>MMDGWIFDTEIKTTEIQFSAKLNWTINFTHEHLFTVQIGRGTKLIFIFFQFAKYISKGHQYPQLGILKCIFPAHYTLYVPVYFVYTTGILSLFLVPFLCSKALATKHVTKTILHNI</sequence>
<dbReference type="EMBL" id="REGN01003866">
    <property type="protein sequence ID" value="RNA20369.1"/>
    <property type="molecule type" value="Genomic_DNA"/>
</dbReference>
<accession>A0A3M7RA71</accession>
<gene>
    <name evidence="2" type="ORF">BpHYR1_022863</name>
</gene>
<protein>
    <submittedName>
        <fullName evidence="2">Uncharacterized protein</fullName>
    </submittedName>
</protein>
<comment type="caution">
    <text evidence="2">The sequence shown here is derived from an EMBL/GenBank/DDBJ whole genome shotgun (WGS) entry which is preliminary data.</text>
</comment>
<proteinExistence type="predicted"/>
<name>A0A3M7RA71_BRAPC</name>
<keyword evidence="3" id="KW-1185">Reference proteome</keyword>
<dbReference type="Proteomes" id="UP000276133">
    <property type="component" value="Unassembled WGS sequence"/>
</dbReference>
<reference evidence="2 3" key="1">
    <citation type="journal article" date="2018" name="Sci. Rep.">
        <title>Genomic signatures of local adaptation to the degree of environmental predictability in rotifers.</title>
        <authorList>
            <person name="Franch-Gras L."/>
            <person name="Hahn C."/>
            <person name="Garcia-Roger E.M."/>
            <person name="Carmona M.J."/>
            <person name="Serra M."/>
            <person name="Gomez A."/>
        </authorList>
    </citation>
    <scope>NUCLEOTIDE SEQUENCE [LARGE SCALE GENOMIC DNA]</scope>
    <source>
        <strain evidence="2">HYR1</strain>
    </source>
</reference>
<evidence type="ECO:0000256" key="1">
    <source>
        <dbReference type="SAM" id="Phobius"/>
    </source>
</evidence>
<dbReference type="AlphaFoldDB" id="A0A3M7RA71"/>
<evidence type="ECO:0000313" key="2">
    <source>
        <dbReference type="EMBL" id="RNA20369.1"/>
    </source>
</evidence>
<keyword evidence="1" id="KW-0472">Membrane</keyword>
<feature type="transmembrane region" description="Helical" evidence="1">
    <location>
        <begin position="82"/>
        <end position="104"/>
    </location>
</feature>
<evidence type="ECO:0000313" key="3">
    <source>
        <dbReference type="Proteomes" id="UP000276133"/>
    </source>
</evidence>
<keyword evidence="1" id="KW-0812">Transmembrane</keyword>
<keyword evidence="1" id="KW-1133">Transmembrane helix</keyword>